<protein>
    <submittedName>
        <fullName evidence="1">Uncharacterized protein</fullName>
    </submittedName>
</protein>
<gene>
    <name evidence="1" type="ORF">MRB53_018797</name>
</gene>
<proteinExistence type="predicted"/>
<organism evidence="1 2">
    <name type="scientific">Persea americana</name>
    <name type="common">Avocado</name>
    <dbReference type="NCBI Taxonomy" id="3435"/>
    <lineage>
        <taxon>Eukaryota</taxon>
        <taxon>Viridiplantae</taxon>
        <taxon>Streptophyta</taxon>
        <taxon>Embryophyta</taxon>
        <taxon>Tracheophyta</taxon>
        <taxon>Spermatophyta</taxon>
        <taxon>Magnoliopsida</taxon>
        <taxon>Magnoliidae</taxon>
        <taxon>Laurales</taxon>
        <taxon>Lauraceae</taxon>
        <taxon>Persea</taxon>
    </lineage>
</organism>
<comment type="caution">
    <text evidence="1">The sequence shown here is derived from an EMBL/GenBank/DDBJ whole genome shotgun (WGS) entry which is preliminary data.</text>
</comment>
<dbReference type="Proteomes" id="UP001234297">
    <property type="component" value="Chromosome 5"/>
</dbReference>
<sequence length="223" mass="23974">MKQHHSTRRASASVNAPRPGQAEFRFFFRQMIPEAAGSDGTLLGRIGEATPHSPVQLLAGEDASSLLSESRSPFLRQGGRTPLIPAGGSTHIPLEDVTRVASFEEAAEKTEATGRPNSKPPQARKRKVTYQLLSQLVFKSGSGKAAARKLAMEAALLLMLPHSTRAPSATPCQEAAANAKSTKAAAEKGSEFPPTQVVVRLGRRRKTEPGRQKRKEEVFGNDA</sequence>
<keyword evidence="2" id="KW-1185">Reference proteome</keyword>
<dbReference type="EMBL" id="CM056813">
    <property type="protein sequence ID" value="KAJ8642103.1"/>
    <property type="molecule type" value="Genomic_DNA"/>
</dbReference>
<evidence type="ECO:0000313" key="1">
    <source>
        <dbReference type="EMBL" id="KAJ8642103.1"/>
    </source>
</evidence>
<reference evidence="1 2" key="1">
    <citation type="journal article" date="2022" name="Hortic Res">
        <title>A haplotype resolved chromosomal level avocado genome allows analysis of novel avocado genes.</title>
        <authorList>
            <person name="Nath O."/>
            <person name="Fletcher S.J."/>
            <person name="Hayward A."/>
            <person name="Shaw L.M."/>
            <person name="Masouleh A.K."/>
            <person name="Furtado A."/>
            <person name="Henry R.J."/>
            <person name="Mitter N."/>
        </authorList>
    </citation>
    <scope>NUCLEOTIDE SEQUENCE [LARGE SCALE GENOMIC DNA]</scope>
    <source>
        <strain evidence="2">cv. Hass</strain>
    </source>
</reference>
<accession>A0ACC2M9J6</accession>
<evidence type="ECO:0000313" key="2">
    <source>
        <dbReference type="Proteomes" id="UP001234297"/>
    </source>
</evidence>
<name>A0ACC2M9J6_PERAE</name>